<organism evidence="1">
    <name type="scientific">viral metagenome</name>
    <dbReference type="NCBI Taxonomy" id="1070528"/>
    <lineage>
        <taxon>unclassified sequences</taxon>
        <taxon>metagenomes</taxon>
        <taxon>organismal metagenomes</taxon>
    </lineage>
</organism>
<proteinExistence type="predicted"/>
<accession>A0A6C0AIX6</accession>
<evidence type="ECO:0000313" key="1">
    <source>
        <dbReference type="EMBL" id="QHS79682.1"/>
    </source>
</evidence>
<dbReference type="AlphaFoldDB" id="A0A6C0AIX6"/>
<sequence length="110" mass="11971">MSCISNLYPVSSDLWVGQDTTGVAHQFRGLQQYHEYVAKLAAAGKTCPAPSTPQAPAILPQERTPFTGFLEFKPANDQQQAKYSAMSPYWLGSETTDVAFGQGLSKSLSR</sequence>
<reference evidence="1" key="1">
    <citation type="journal article" date="2020" name="Nature">
        <title>Giant virus diversity and host interactions through global metagenomics.</title>
        <authorList>
            <person name="Schulz F."/>
            <person name="Roux S."/>
            <person name="Paez-Espino D."/>
            <person name="Jungbluth S."/>
            <person name="Walsh D.A."/>
            <person name="Denef V.J."/>
            <person name="McMahon K.D."/>
            <person name="Konstantinidis K.T."/>
            <person name="Eloe-Fadrosh E.A."/>
            <person name="Kyrpides N.C."/>
            <person name="Woyke T."/>
        </authorList>
    </citation>
    <scope>NUCLEOTIDE SEQUENCE</scope>
    <source>
        <strain evidence="1">GVMAG-S-1035303-20</strain>
    </source>
</reference>
<dbReference type="EMBL" id="MN740650">
    <property type="protein sequence ID" value="QHS79682.1"/>
    <property type="molecule type" value="Genomic_DNA"/>
</dbReference>
<name>A0A6C0AIX6_9ZZZZ</name>
<protein>
    <submittedName>
        <fullName evidence="1">Uncharacterized protein</fullName>
    </submittedName>
</protein>